<sequence length="159" mass="17349">MEAEVLRNPDDVFQNIPPTQFFMPVSETLWNIARQIQSDKNTTLLSGAVIGGQQPQGLGYEPRLVVSPDPGLSGSTFLDNGEYREALYRLFRAQAFEMEGAAFMHVCASAARECLVVRSLSDLAGGEAGPNEVRTFLDLSSENTAAVTRAIVSKLPRSR</sequence>
<name>A0A9W6BE03_9CHLO</name>
<dbReference type="GO" id="GO:0003824">
    <property type="term" value="F:catalytic activity"/>
    <property type="evidence" value="ECO:0007669"/>
    <property type="project" value="InterPro"/>
</dbReference>
<dbReference type="PANTHER" id="PTHR21234:SF42">
    <property type="entry name" value="PHOSPHORYLASE SUPERFAMILY PROTEIN"/>
    <property type="match status" value="1"/>
</dbReference>
<evidence type="ECO:0000259" key="1">
    <source>
        <dbReference type="Pfam" id="PF01048"/>
    </source>
</evidence>
<evidence type="ECO:0000313" key="3">
    <source>
        <dbReference type="Proteomes" id="UP001165080"/>
    </source>
</evidence>
<proteinExistence type="predicted"/>
<reference evidence="2 3" key="1">
    <citation type="journal article" date="2023" name="Commun. Biol.">
        <title>Reorganization of the ancestral sex-determining regions during the evolution of trioecy in Pleodorina starrii.</title>
        <authorList>
            <person name="Takahashi K."/>
            <person name="Suzuki S."/>
            <person name="Kawai-Toyooka H."/>
            <person name="Yamamoto K."/>
            <person name="Hamaji T."/>
            <person name="Ootsuki R."/>
            <person name="Yamaguchi H."/>
            <person name="Kawachi M."/>
            <person name="Higashiyama T."/>
            <person name="Nozaki H."/>
        </authorList>
    </citation>
    <scope>NUCLEOTIDE SEQUENCE [LARGE SCALE GENOMIC DNA]</scope>
    <source>
        <strain evidence="2 3">NIES-4479</strain>
    </source>
</reference>
<dbReference type="PANTHER" id="PTHR21234">
    <property type="entry name" value="PURINE NUCLEOSIDE PHOSPHORYLASE"/>
    <property type="match status" value="1"/>
</dbReference>
<dbReference type="InterPro" id="IPR035994">
    <property type="entry name" value="Nucleoside_phosphorylase_sf"/>
</dbReference>
<organism evidence="2 3">
    <name type="scientific">Pleodorina starrii</name>
    <dbReference type="NCBI Taxonomy" id="330485"/>
    <lineage>
        <taxon>Eukaryota</taxon>
        <taxon>Viridiplantae</taxon>
        <taxon>Chlorophyta</taxon>
        <taxon>core chlorophytes</taxon>
        <taxon>Chlorophyceae</taxon>
        <taxon>CS clade</taxon>
        <taxon>Chlamydomonadales</taxon>
        <taxon>Volvocaceae</taxon>
        <taxon>Pleodorina</taxon>
    </lineage>
</organism>
<dbReference type="Gene3D" id="3.40.50.1580">
    <property type="entry name" value="Nucleoside phosphorylase domain"/>
    <property type="match status" value="1"/>
</dbReference>
<protein>
    <recommendedName>
        <fullName evidence="1">Nucleoside phosphorylase domain-containing protein</fullName>
    </recommendedName>
</protein>
<gene>
    <name evidence="2" type="primary">PLESTB000826</name>
    <name evidence="2" type="ORF">PLESTB_000379700</name>
</gene>
<dbReference type="Proteomes" id="UP001165080">
    <property type="component" value="Unassembled WGS sequence"/>
</dbReference>
<dbReference type="SUPFAM" id="SSF53167">
    <property type="entry name" value="Purine and uridine phosphorylases"/>
    <property type="match status" value="1"/>
</dbReference>
<dbReference type="GO" id="GO:0009116">
    <property type="term" value="P:nucleoside metabolic process"/>
    <property type="evidence" value="ECO:0007669"/>
    <property type="project" value="InterPro"/>
</dbReference>
<comment type="caution">
    <text evidence="2">The sequence shown here is derived from an EMBL/GenBank/DDBJ whole genome shotgun (WGS) entry which is preliminary data.</text>
</comment>
<keyword evidence="3" id="KW-1185">Reference proteome</keyword>
<feature type="domain" description="Nucleoside phosphorylase" evidence="1">
    <location>
        <begin position="15"/>
        <end position="152"/>
    </location>
</feature>
<dbReference type="Pfam" id="PF01048">
    <property type="entry name" value="PNP_UDP_1"/>
    <property type="match status" value="1"/>
</dbReference>
<evidence type="ECO:0000313" key="2">
    <source>
        <dbReference type="EMBL" id="GLC50441.1"/>
    </source>
</evidence>
<accession>A0A9W6BE03</accession>
<dbReference type="AlphaFoldDB" id="A0A9W6BE03"/>
<dbReference type="EMBL" id="BRXU01000003">
    <property type="protein sequence ID" value="GLC50441.1"/>
    <property type="molecule type" value="Genomic_DNA"/>
</dbReference>
<dbReference type="InterPro" id="IPR000845">
    <property type="entry name" value="Nucleoside_phosphorylase_d"/>
</dbReference>